<evidence type="ECO:0008006" key="3">
    <source>
        <dbReference type="Google" id="ProtNLM"/>
    </source>
</evidence>
<dbReference type="Proteomes" id="UP000002171">
    <property type="component" value="Unassembled WGS sequence"/>
</dbReference>
<organism evidence="1 2">
    <name type="scientific">Neptuniibacter caesariensis</name>
    <dbReference type="NCBI Taxonomy" id="207954"/>
    <lineage>
        <taxon>Bacteria</taxon>
        <taxon>Pseudomonadati</taxon>
        <taxon>Pseudomonadota</taxon>
        <taxon>Gammaproteobacteria</taxon>
        <taxon>Oceanospirillales</taxon>
        <taxon>Oceanospirillaceae</taxon>
        <taxon>Neptuniibacter</taxon>
    </lineage>
</organism>
<comment type="caution">
    <text evidence="1">The sequence shown here is derived from an EMBL/GenBank/DDBJ whole genome shotgun (WGS) entry which is preliminary data.</text>
</comment>
<sequence>MLKIIYPCFNNYDLMFGENADFLLEYREQIIVIDDHSSEAEAEKGKKWCQKHGIQFCLNPGKGIPAAVHYVVHNYCGHNDWLLVMQQDVCFVDKQAVSKLNVRLEAVNQKGHKIGAIGFPNFVSSSHYHPDVEDLKSVKWHQCWLGLFTLSHSSHYSKASFIDRVFRVISRLPVINQQYRKFWHKVIFQRNFAPSTFPKFTEISRKYEGLCAVELPVWTSIAINTNAWRDSVELDSRFVFHLWFPDIANQLMNKNWYICNDTDFIVHNNWQVKFKYDQLGSVEEGKKKDGKMERYGNHLNIWKIKWGYDYEDPYPKQVNNPFIEKGSVLELMIRHDPKEPIKKFDVNS</sequence>
<evidence type="ECO:0000313" key="2">
    <source>
        <dbReference type="Proteomes" id="UP000002171"/>
    </source>
</evidence>
<dbReference type="AlphaFoldDB" id="A0A7U8GQN9"/>
<accession>A0A7U8GQN9</accession>
<keyword evidence="2" id="KW-1185">Reference proteome</keyword>
<name>A0A7U8GQN9_NEPCE</name>
<dbReference type="SUPFAM" id="SSF53448">
    <property type="entry name" value="Nucleotide-diphospho-sugar transferases"/>
    <property type="match status" value="1"/>
</dbReference>
<proteinExistence type="predicted"/>
<dbReference type="RefSeq" id="WP_007021005.1">
    <property type="nucleotide sequence ID" value="NZ_CH724125.1"/>
</dbReference>
<dbReference type="EMBL" id="AAOW01000016">
    <property type="protein sequence ID" value="EAR60522.1"/>
    <property type="molecule type" value="Genomic_DNA"/>
</dbReference>
<dbReference type="InterPro" id="IPR029044">
    <property type="entry name" value="Nucleotide-diphossugar_trans"/>
</dbReference>
<gene>
    <name evidence="1" type="ORF">MED92_16700</name>
</gene>
<dbReference type="Gene3D" id="3.90.550.10">
    <property type="entry name" value="Spore Coat Polysaccharide Biosynthesis Protein SpsA, Chain A"/>
    <property type="match status" value="1"/>
</dbReference>
<protein>
    <recommendedName>
        <fullName evidence="3">Glycosyltransferase 2-like domain-containing protein</fullName>
    </recommendedName>
</protein>
<reference evidence="1 2" key="1">
    <citation type="submission" date="2006-02" db="EMBL/GenBank/DDBJ databases">
        <authorList>
            <person name="Pinhassi J."/>
            <person name="Pedros-Alio C."/>
            <person name="Ferriera S."/>
            <person name="Johnson J."/>
            <person name="Kravitz S."/>
            <person name="Halpern A."/>
            <person name="Remington K."/>
            <person name="Beeson K."/>
            <person name="Tran B."/>
            <person name="Rogers Y.-H."/>
            <person name="Friedman R."/>
            <person name="Venter J.C."/>
        </authorList>
    </citation>
    <scope>NUCLEOTIDE SEQUENCE [LARGE SCALE GENOMIC DNA]</scope>
    <source>
        <strain evidence="1 2">MED92</strain>
    </source>
</reference>
<evidence type="ECO:0000313" key="1">
    <source>
        <dbReference type="EMBL" id="EAR60522.1"/>
    </source>
</evidence>